<keyword evidence="3" id="KW-1185">Reference proteome</keyword>
<organism evidence="2 3">
    <name type="scientific">Trypanosoma congolense (strain IL3000)</name>
    <dbReference type="NCBI Taxonomy" id="1068625"/>
    <lineage>
        <taxon>Eukaryota</taxon>
        <taxon>Discoba</taxon>
        <taxon>Euglenozoa</taxon>
        <taxon>Kinetoplastea</taxon>
        <taxon>Metakinetoplastina</taxon>
        <taxon>Trypanosomatida</taxon>
        <taxon>Trypanosomatidae</taxon>
        <taxon>Trypanosoma</taxon>
        <taxon>Nannomonas</taxon>
    </lineage>
</organism>
<dbReference type="InterPro" id="IPR054323">
    <property type="entry name" value="SPMIP1_C"/>
</dbReference>
<reference evidence="3" key="1">
    <citation type="submission" date="2011-07" db="EMBL/GenBank/DDBJ databases">
        <title>Divergent evolution of antigenic variation in African trypanosomes.</title>
        <authorList>
            <person name="Jackson A.P."/>
            <person name="Berry A."/>
            <person name="Allison H.C."/>
            <person name="Burton P."/>
            <person name="Anderson J."/>
            <person name="Aslett M."/>
            <person name="Brown R."/>
            <person name="Corton N."/>
            <person name="Harris D."/>
            <person name="Hauser H."/>
            <person name="Gamble J."/>
            <person name="Gilderthorp R."/>
            <person name="McQuillan J."/>
            <person name="Quail M.A."/>
            <person name="Sanders M."/>
            <person name="Van Tonder A."/>
            <person name="Ginger M.L."/>
            <person name="Donelson J.E."/>
            <person name="Field M.C."/>
            <person name="Barry J.D."/>
            <person name="Berriman M."/>
            <person name="Hertz-Fowler C."/>
        </authorList>
    </citation>
    <scope>NUCLEOTIDE SEQUENCE [LARGE SCALE GENOMIC DNA]</scope>
    <source>
        <strain evidence="3">IL3000</strain>
    </source>
</reference>
<dbReference type="AlphaFoldDB" id="F9WJE1"/>
<comment type="caution">
    <text evidence="2">The sequence shown here is derived from an EMBL/GenBank/DDBJ whole genome shotgun (WGS) entry which is preliminary data.</text>
</comment>
<feature type="domain" description="Sperm microtubule inner protein 1 C-terminal" evidence="1">
    <location>
        <begin position="54"/>
        <end position="150"/>
    </location>
</feature>
<proteinExistence type="predicted"/>
<accession>F9WJE1</accession>
<dbReference type="VEuPathDB" id="TriTrypDB:TcIL3000_0_22640"/>
<sequence length="189" mass="21092">MAKKKPPCPSVNPQLYEKCQKPSITVAMGMKGSACSTSCWRAQVEKEESLRAAWAKKYDRQSEIQLINAVERTLQREKNVGDMYREGNDALKVMLSSKNDGGGGRLTAAYLKSRKARAPQDKYPRAQTEAQEVGWYLTEAEHAANSCFSRKLPYVNSRGLQMAYRRPGDEDHAALFGYSLSCSFPSGKV</sequence>
<gene>
    <name evidence="2" type="ORF">TCIL3000_0_22640</name>
</gene>
<evidence type="ECO:0000313" key="2">
    <source>
        <dbReference type="EMBL" id="CCD17445.1"/>
    </source>
</evidence>
<dbReference type="EMBL" id="CAEQ01002715">
    <property type="protein sequence ID" value="CCD17445.1"/>
    <property type="molecule type" value="Genomic_DNA"/>
</dbReference>
<evidence type="ECO:0000259" key="1">
    <source>
        <dbReference type="Pfam" id="PF22589"/>
    </source>
</evidence>
<protein>
    <submittedName>
        <fullName evidence="2">WGS project CAEQ00000000 data, annotated contig 901</fullName>
    </submittedName>
</protein>
<dbReference type="Pfam" id="PF22589">
    <property type="entry name" value="SPMIP1"/>
    <property type="match status" value="1"/>
</dbReference>
<name>F9WJE1_TRYCI</name>
<dbReference type="Proteomes" id="UP000000702">
    <property type="component" value="Unassembled WGS sequence"/>
</dbReference>
<dbReference type="OMA" id="YLQARCR"/>
<evidence type="ECO:0000313" key="3">
    <source>
        <dbReference type="Proteomes" id="UP000000702"/>
    </source>
</evidence>
<reference evidence="2 3" key="2">
    <citation type="journal article" date="2012" name="Proc. Natl. Acad. Sci. U.S.A.">
        <title>Antigenic diversity is generated by distinct evolutionary mechanisms in African trypanosome species.</title>
        <authorList>
            <person name="Jackson A.P."/>
            <person name="Berry A."/>
            <person name="Aslett M."/>
            <person name="Allison H.C."/>
            <person name="Burton P."/>
            <person name="Vavrova-Anderson J."/>
            <person name="Brown R."/>
            <person name="Browne H."/>
            <person name="Corton N."/>
            <person name="Hauser H."/>
            <person name="Gamble J."/>
            <person name="Gilderthorp R."/>
            <person name="Marcello L."/>
            <person name="McQuillan J."/>
            <person name="Otto T.D."/>
            <person name="Quail M.A."/>
            <person name="Sanders M.J."/>
            <person name="van Tonder A."/>
            <person name="Ginger M.L."/>
            <person name="Field M.C."/>
            <person name="Barry J.D."/>
            <person name="Hertz-Fowler C."/>
            <person name="Berriman M."/>
        </authorList>
    </citation>
    <scope>NUCLEOTIDE SEQUENCE [LARGE SCALE GENOMIC DNA]</scope>
    <source>
        <strain evidence="2 3">IL3000</strain>
    </source>
</reference>